<dbReference type="PANTHER" id="PTHR42912">
    <property type="entry name" value="METHYLTRANSFERASE"/>
    <property type="match status" value="1"/>
</dbReference>
<reference evidence="7" key="1">
    <citation type="submission" date="2016-07" db="EMBL/GenBank/DDBJ databases">
        <title>Frankia sp. NRRL B-16219 Genome sequencing.</title>
        <authorList>
            <person name="Ghodhbane-Gtari F."/>
            <person name="Swanson E."/>
            <person name="Gueddou A."/>
            <person name="Louati M."/>
            <person name="Nouioui I."/>
            <person name="Hezbri K."/>
            <person name="Abebe-Akele F."/>
            <person name="Simpson S."/>
            <person name="Morris K."/>
            <person name="Thomas K."/>
            <person name="Gtari M."/>
            <person name="Tisa L.S."/>
        </authorList>
    </citation>
    <scope>NUCLEOTIDE SEQUENCE [LARGE SCALE GENOMIC DNA]</scope>
    <source>
        <strain evidence="7">NRRL B-16219</strain>
    </source>
</reference>
<dbReference type="InterPro" id="IPR016718">
    <property type="entry name" value="rRNA_m1G-MeTrfase_A_prd"/>
</dbReference>
<keyword evidence="1" id="KW-0862">Zinc</keyword>
<dbReference type="Pfam" id="PF21302">
    <property type="entry name" value="Zn_ribbon_RlmA"/>
    <property type="match status" value="1"/>
</dbReference>
<evidence type="ECO:0000259" key="5">
    <source>
        <dbReference type="Pfam" id="PF21302"/>
    </source>
</evidence>
<keyword evidence="6" id="KW-0808">Transferase</keyword>
<keyword evidence="7" id="KW-1185">Reference proteome</keyword>
<dbReference type="Proteomes" id="UP000179769">
    <property type="component" value="Unassembled WGS sequence"/>
</dbReference>
<dbReference type="CDD" id="cd02440">
    <property type="entry name" value="AdoMet_MTases"/>
    <property type="match status" value="1"/>
</dbReference>
<dbReference type="InterPro" id="IPR041698">
    <property type="entry name" value="Methyltransf_25"/>
</dbReference>
<dbReference type="Pfam" id="PF13649">
    <property type="entry name" value="Methyltransf_25"/>
    <property type="match status" value="1"/>
</dbReference>
<keyword evidence="1" id="KW-0479">Metal-binding</keyword>
<evidence type="ECO:0000256" key="1">
    <source>
        <dbReference type="PIRSR" id="PIRSR018249-1"/>
    </source>
</evidence>
<comment type="caution">
    <text evidence="6">The sequence shown here is derived from an EMBL/GenBank/DDBJ whole genome shotgun (WGS) entry which is preliminary data.</text>
</comment>
<feature type="domain" description="Methyltransferase" evidence="4">
    <location>
        <begin position="119"/>
        <end position="203"/>
    </location>
</feature>
<gene>
    <name evidence="6" type="ORF">BBK14_07445</name>
</gene>
<dbReference type="GO" id="GO:0008168">
    <property type="term" value="F:methyltransferase activity"/>
    <property type="evidence" value="ECO:0007669"/>
    <property type="project" value="UniProtKB-KW"/>
</dbReference>
<evidence type="ECO:0000313" key="7">
    <source>
        <dbReference type="Proteomes" id="UP000179769"/>
    </source>
</evidence>
<dbReference type="SUPFAM" id="SSF53335">
    <property type="entry name" value="S-adenosyl-L-methionine-dependent methyltransferases"/>
    <property type="match status" value="1"/>
</dbReference>
<dbReference type="AlphaFoldDB" id="A0A1S1PE03"/>
<dbReference type="GO" id="GO:0032259">
    <property type="term" value="P:methylation"/>
    <property type="evidence" value="ECO:0007669"/>
    <property type="project" value="UniProtKB-KW"/>
</dbReference>
<dbReference type="PIRSF" id="PIRSF018249">
    <property type="entry name" value="MyrA_prd"/>
    <property type="match status" value="1"/>
</dbReference>
<evidence type="ECO:0000256" key="3">
    <source>
        <dbReference type="SAM" id="MobiDB-lite"/>
    </source>
</evidence>
<dbReference type="InterPro" id="IPR048647">
    <property type="entry name" value="RlmA_N"/>
</dbReference>
<dbReference type="EMBL" id="MAXA01000257">
    <property type="protein sequence ID" value="OHV21123.1"/>
    <property type="molecule type" value="Genomic_DNA"/>
</dbReference>
<dbReference type="RefSeq" id="WP_071066477.1">
    <property type="nucleotide sequence ID" value="NZ_MAXA01000257.1"/>
</dbReference>
<evidence type="ECO:0000259" key="4">
    <source>
        <dbReference type="Pfam" id="PF13649"/>
    </source>
</evidence>
<feature type="region of interest" description="Disordered" evidence="3">
    <location>
        <begin position="85"/>
        <end position="111"/>
    </location>
</feature>
<dbReference type="Gene3D" id="3.40.50.150">
    <property type="entry name" value="Vaccinia Virus protein VP39"/>
    <property type="match status" value="1"/>
</dbReference>
<dbReference type="InterPro" id="IPR050508">
    <property type="entry name" value="Methyltransf_Superfamily"/>
</dbReference>
<keyword evidence="2" id="KW-0949">S-adenosyl-L-methionine</keyword>
<dbReference type="PANTHER" id="PTHR42912:SF45">
    <property type="entry name" value="23S RRNA (GUANINE(745)-N(1))-METHYLTRANSFERASE"/>
    <property type="match status" value="1"/>
</dbReference>
<feature type="binding site" evidence="1">
    <location>
        <position position="31"/>
    </location>
    <ligand>
        <name>Zn(2+)</name>
        <dbReference type="ChEBI" id="CHEBI:29105"/>
    </ligand>
</feature>
<feature type="binding site" evidence="1">
    <location>
        <position position="11"/>
    </location>
    <ligand>
        <name>Zn(2+)</name>
        <dbReference type="ChEBI" id="CHEBI:29105"/>
    </ligand>
</feature>
<name>A0A1S1PE03_9ACTN</name>
<dbReference type="InterPro" id="IPR029063">
    <property type="entry name" value="SAM-dependent_MTases_sf"/>
</dbReference>
<protein>
    <submittedName>
        <fullName evidence="6">Methyltransferase type 12</fullName>
    </submittedName>
</protein>
<feature type="compositionally biased region" description="Low complexity" evidence="3">
    <location>
        <begin position="100"/>
        <end position="111"/>
    </location>
</feature>
<proteinExistence type="predicted"/>
<feature type="binding site" evidence="2">
    <location>
        <position position="71"/>
    </location>
    <ligand>
        <name>S-adenosyl-L-methionine</name>
        <dbReference type="ChEBI" id="CHEBI:59789"/>
    </ligand>
</feature>
<organism evidence="6 7">
    <name type="scientific">Parafrankia soli</name>
    <dbReference type="NCBI Taxonomy" id="2599596"/>
    <lineage>
        <taxon>Bacteria</taxon>
        <taxon>Bacillati</taxon>
        <taxon>Actinomycetota</taxon>
        <taxon>Actinomycetes</taxon>
        <taxon>Frankiales</taxon>
        <taxon>Frankiaceae</taxon>
        <taxon>Parafrankia</taxon>
    </lineage>
</organism>
<dbReference type="GO" id="GO:0046872">
    <property type="term" value="F:metal ion binding"/>
    <property type="evidence" value="ECO:0007669"/>
    <property type="project" value="UniProtKB-KW"/>
</dbReference>
<evidence type="ECO:0000313" key="6">
    <source>
        <dbReference type="EMBL" id="OHV21123.1"/>
    </source>
</evidence>
<feature type="domain" description="23S rRNA (guanine(745)-N(1))-methyltransferase N-terminal" evidence="5">
    <location>
        <begin position="10"/>
        <end position="43"/>
    </location>
</feature>
<dbReference type="OrthoDB" id="108476at2"/>
<feature type="binding site" evidence="2">
    <location>
        <position position="214"/>
    </location>
    <ligand>
        <name>S-adenosyl-L-methionine</name>
        <dbReference type="ChEBI" id="CHEBI:59789"/>
    </ligand>
</feature>
<sequence>MIHPALRLLRCPVCAAPLADPAGAVRCAAGHSFDVERSGYLNLRTGRARRVSGDTAEMVQARVDFLGGGHYAPLTARLVQLAAARTGGGRTPADAPPADHPAVSDPAAGDPAAGAPELVLEIGAGTAHHLAAVVDAGPRRLGIAVDVSKYALRRAARVHPRIGAVAFDVADRWPLPDASVDVLLDVFAPRNLAEMRRLLRPGGTLLLVTPGEGHLAELREPLGLVGVQPGKRARLADELSGRFAQLSWETLTRTIQLGVDEVVDVALMGPTGHHTGAPELRRRLAAVWPPGRAAMDVTASFVIDRAQAPEA</sequence>
<feature type="binding site" evidence="1">
    <location>
        <position position="27"/>
    </location>
    <ligand>
        <name>Zn(2+)</name>
        <dbReference type="ChEBI" id="CHEBI:29105"/>
    </ligand>
</feature>
<evidence type="ECO:0000256" key="2">
    <source>
        <dbReference type="PIRSR" id="PIRSR018249-2"/>
    </source>
</evidence>
<accession>A0A1S1PE03</accession>
<keyword evidence="6" id="KW-0489">Methyltransferase</keyword>
<feature type="binding site" evidence="1">
    <location>
        <position position="14"/>
    </location>
    <ligand>
        <name>Zn(2+)</name>
        <dbReference type="ChEBI" id="CHEBI:29105"/>
    </ligand>
</feature>